<sequence>MKKVFALLILLMVLPVLPLWAGESMRCGSNLIVPGNTKLDVLKKCGEPNYIEVISSAIERRTEEWYYDAGAASFPRVLTFEGYRLISIQTVSRR</sequence>
<keyword evidence="2" id="KW-1185">Reference proteome</keyword>
<proteinExistence type="predicted"/>
<name>A0A1H9Z0P9_9PROT</name>
<dbReference type="EMBL" id="FOIA01000003">
    <property type="protein sequence ID" value="SES75102.1"/>
    <property type="molecule type" value="Genomic_DNA"/>
</dbReference>
<dbReference type="Proteomes" id="UP000199345">
    <property type="component" value="Unassembled WGS sequence"/>
</dbReference>
<dbReference type="Pfam" id="PF11006">
    <property type="entry name" value="DUF2845"/>
    <property type="match status" value="1"/>
</dbReference>
<reference evidence="2" key="1">
    <citation type="submission" date="2016-10" db="EMBL/GenBank/DDBJ databases">
        <authorList>
            <person name="Varghese N."/>
            <person name="Submissions S."/>
        </authorList>
    </citation>
    <scope>NUCLEOTIDE SEQUENCE [LARGE SCALE GENOMIC DNA]</scope>
    <source>
        <strain evidence="2">Nm71</strain>
    </source>
</reference>
<evidence type="ECO:0000313" key="1">
    <source>
        <dbReference type="EMBL" id="SES75102.1"/>
    </source>
</evidence>
<dbReference type="RefSeq" id="WP_177170266.1">
    <property type="nucleotide sequence ID" value="NZ_FOIA01000003.1"/>
</dbReference>
<organism evidence="1 2">
    <name type="scientific">Nitrosomonas marina</name>
    <dbReference type="NCBI Taxonomy" id="917"/>
    <lineage>
        <taxon>Bacteria</taxon>
        <taxon>Pseudomonadati</taxon>
        <taxon>Pseudomonadota</taxon>
        <taxon>Betaproteobacteria</taxon>
        <taxon>Nitrosomonadales</taxon>
        <taxon>Nitrosomonadaceae</taxon>
        <taxon>Nitrosomonas</taxon>
    </lineage>
</organism>
<protein>
    <recommendedName>
        <fullName evidence="3">DUF2845 domain-containing protein</fullName>
    </recommendedName>
</protein>
<accession>A0A1H9Z0P9</accession>
<evidence type="ECO:0008006" key="3">
    <source>
        <dbReference type="Google" id="ProtNLM"/>
    </source>
</evidence>
<gene>
    <name evidence="1" type="ORF">SAMN05216326_10340</name>
</gene>
<dbReference type="InterPro" id="IPR021268">
    <property type="entry name" value="DUF2845"/>
</dbReference>
<dbReference type="AlphaFoldDB" id="A0A1H9Z0P9"/>
<evidence type="ECO:0000313" key="2">
    <source>
        <dbReference type="Proteomes" id="UP000199345"/>
    </source>
</evidence>